<evidence type="ECO:0000313" key="4">
    <source>
        <dbReference type="Proteomes" id="UP000801864"/>
    </source>
</evidence>
<comment type="caution">
    <text evidence="3">The sequence shown here is derived from an EMBL/GenBank/DDBJ whole genome shotgun (WGS) entry which is preliminary data.</text>
</comment>
<feature type="domain" description="DUF7730" evidence="2">
    <location>
        <begin position="184"/>
        <end position="242"/>
    </location>
</feature>
<dbReference type="Proteomes" id="UP000801864">
    <property type="component" value="Unassembled WGS sequence"/>
</dbReference>
<reference evidence="3 4" key="1">
    <citation type="submission" date="2018-06" db="EMBL/GenBank/DDBJ databases">
        <title>Genome analysis of cellulolytic fungus Trichoderma lentiforme CFAM-422.</title>
        <authorList>
            <person name="Steindorff A.S."/>
            <person name="Formighieri E.F."/>
            <person name="Midorikawa G.E.O."/>
            <person name="Tamietti M.S."/>
            <person name="Ramos E.Z."/>
            <person name="Silva A.S."/>
            <person name="Bon E.P.S."/>
            <person name="Mendes T.D."/>
            <person name="Damaso M.C.T."/>
            <person name="Favaro L.C.L."/>
        </authorList>
    </citation>
    <scope>NUCLEOTIDE SEQUENCE [LARGE SCALE GENOMIC DNA]</scope>
    <source>
        <strain evidence="3 4">CFAM-422</strain>
    </source>
</reference>
<gene>
    <name evidence="3" type="ORF">CFAM422_006301</name>
</gene>
<dbReference type="InterPro" id="IPR056632">
    <property type="entry name" value="DUF7730"/>
</dbReference>
<evidence type="ECO:0000313" key="3">
    <source>
        <dbReference type="EMBL" id="KAF3071750.1"/>
    </source>
</evidence>
<dbReference type="PANTHER" id="PTHR38790:SF4">
    <property type="entry name" value="2EXR DOMAIN-CONTAINING PROTEIN"/>
    <property type="match status" value="1"/>
</dbReference>
<sequence>MKFKLINWLREKLRKRRRIHREKDKPEDSQVEDDVTNLPRLPSTRPNVLTPSPSTESLALANSPLFGKLPRELRYDILLRAFGGGLLHMDLSFVHPVAPIEPGRVLFSHTGMNTNDRLDVNWDTTVPKSWQWWSSVCHRVMPNYEKTWSFIRMSHPEIPRPGDDRCRYGDAHFCQSWPGTYPSKCKIGIMGWLLSCRQAYVEGIDVLYRTNTMHMSGQTLILNLPQLLPPQRLSAITSLEIVCPLTLHGAEVGAIPEVNLLKDYLSVFASCLPSLTRLYLALKAKGSNARPVDMQSVFKPLDEFVLKTSLKEFTVSHSHTVFTPLYNAVQNEIAAQHRHQYKTIPEIWRNADGSYILPICGPNTEPFYKQVETSWPKPPRVGYRTVGADVAGDGYWLVEGEVDNYTPCRFSTVYL</sequence>
<dbReference type="Pfam" id="PF24864">
    <property type="entry name" value="DUF7730"/>
    <property type="match status" value="1"/>
</dbReference>
<dbReference type="PANTHER" id="PTHR38790">
    <property type="entry name" value="2EXR DOMAIN-CONTAINING PROTEIN-RELATED"/>
    <property type="match status" value="1"/>
</dbReference>
<feature type="region of interest" description="Disordered" evidence="1">
    <location>
        <begin position="19"/>
        <end position="55"/>
    </location>
</feature>
<organism evidence="3 4">
    <name type="scientific">Trichoderma lentiforme</name>
    <dbReference type="NCBI Taxonomy" id="1567552"/>
    <lineage>
        <taxon>Eukaryota</taxon>
        <taxon>Fungi</taxon>
        <taxon>Dikarya</taxon>
        <taxon>Ascomycota</taxon>
        <taxon>Pezizomycotina</taxon>
        <taxon>Sordariomycetes</taxon>
        <taxon>Hypocreomycetidae</taxon>
        <taxon>Hypocreales</taxon>
        <taxon>Hypocreaceae</taxon>
        <taxon>Trichoderma</taxon>
    </lineage>
</organism>
<accession>A0A9P4XFV1</accession>
<keyword evidence="4" id="KW-1185">Reference proteome</keyword>
<protein>
    <recommendedName>
        <fullName evidence="2">DUF7730 domain-containing protein</fullName>
    </recommendedName>
</protein>
<evidence type="ECO:0000259" key="2">
    <source>
        <dbReference type="Pfam" id="PF24864"/>
    </source>
</evidence>
<proteinExistence type="predicted"/>
<dbReference type="EMBL" id="QLNT01000010">
    <property type="protein sequence ID" value="KAF3071750.1"/>
    <property type="molecule type" value="Genomic_DNA"/>
</dbReference>
<dbReference type="AlphaFoldDB" id="A0A9P4XFV1"/>
<name>A0A9P4XFV1_9HYPO</name>
<evidence type="ECO:0000256" key="1">
    <source>
        <dbReference type="SAM" id="MobiDB-lite"/>
    </source>
</evidence>
<feature type="compositionally biased region" description="Polar residues" evidence="1">
    <location>
        <begin position="44"/>
        <end position="55"/>
    </location>
</feature>